<protein>
    <recommendedName>
        <fullName evidence="4">Ricin-type beta-trefoil lectin protein</fullName>
    </recommendedName>
</protein>
<comment type="caution">
    <text evidence="2">The sequence shown here is derived from an EMBL/GenBank/DDBJ whole genome shotgun (WGS) entry which is preliminary data.</text>
</comment>
<name>A0A7W7VDG2_9PSEU</name>
<dbReference type="Proteomes" id="UP000520767">
    <property type="component" value="Unassembled WGS sequence"/>
</dbReference>
<evidence type="ECO:0008006" key="4">
    <source>
        <dbReference type="Google" id="ProtNLM"/>
    </source>
</evidence>
<dbReference type="EMBL" id="JACHJQ010000002">
    <property type="protein sequence ID" value="MBB4906059.1"/>
    <property type="molecule type" value="Genomic_DNA"/>
</dbReference>
<evidence type="ECO:0000313" key="3">
    <source>
        <dbReference type="Proteomes" id="UP000520767"/>
    </source>
</evidence>
<organism evidence="2 3">
    <name type="scientific">Actinophytocola algeriensis</name>
    <dbReference type="NCBI Taxonomy" id="1768010"/>
    <lineage>
        <taxon>Bacteria</taxon>
        <taxon>Bacillati</taxon>
        <taxon>Actinomycetota</taxon>
        <taxon>Actinomycetes</taxon>
        <taxon>Pseudonocardiales</taxon>
        <taxon>Pseudonocardiaceae</taxon>
    </lineage>
</organism>
<reference evidence="2 3" key="1">
    <citation type="submission" date="2020-08" db="EMBL/GenBank/DDBJ databases">
        <title>Genomic Encyclopedia of Type Strains, Phase III (KMG-III): the genomes of soil and plant-associated and newly described type strains.</title>
        <authorList>
            <person name="Whitman W."/>
        </authorList>
    </citation>
    <scope>NUCLEOTIDE SEQUENCE [LARGE SCALE GENOMIC DNA]</scope>
    <source>
        <strain evidence="2 3">CECT 8960</strain>
    </source>
</reference>
<dbReference type="AlphaFoldDB" id="A0A7W7VDG2"/>
<accession>A0A7W7VDG2</accession>
<proteinExistence type="predicted"/>
<feature type="signal peptide" evidence="1">
    <location>
        <begin position="1"/>
        <end position="27"/>
    </location>
</feature>
<keyword evidence="1" id="KW-0732">Signal</keyword>
<feature type="chain" id="PRO_5031452960" description="Ricin-type beta-trefoil lectin protein" evidence="1">
    <location>
        <begin position="28"/>
        <end position="122"/>
    </location>
</feature>
<keyword evidence="3" id="KW-1185">Reference proteome</keyword>
<evidence type="ECO:0000313" key="2">
    <source>
        <dbReference type="EMBL" id="MBB4906059.1"/>
    </source>
</evidence>
<evidence type="ECO:0000256" key="1">
    <source>
        <dbReference type="SAM" id="SignalP"/>
    </source>
</evidence>
<sequence length="122" mass="13293">MKLAGKLGATIAGAVMAIGMSSVPASADHEFWQYQGDDRGRFRASDDVVIIEDREEDGHCAYVRWHNEGVSDSWKYLYDVDCAGPDRGVRDITGLIPATSAGIYLQVCENDGGCTASHLWPK</sequence>
<dbReference type="RefSeq" id="WP_184810187.1">
    <property type="nucleotide sequence ID" value="NZ_JACHJQ010000002.1"/>
</dbReference>
<gene>
    <name evidence="2" type="ORF">FHR82_002276</name>
</gene>